<keyword evidence="4 10" id="KW-0436">Ligase</keyword>
<keyword evidence="6 10" id="KW-0067">ATP-binding</keyword>
<evidence type="ECO:0000256" key="2">
    <source>
        <dbReference type="ARBA" id="ARBA00008226"/>
    </source>
</evidence>
<dbReference type="PROSITE" id="PS50861">
    <property type="entry name" value="AA_TRNA_LIGASE_II_GLYAB"/>
    <property type="match status" value="1"/>
</dbReference>
<sequence>MPPFLLEIGTEEIPASYLRPAAEQMRKELLKFLDDSHIDHGDARIYHTPRRLAVLCENVAPKQKDTSILVSGPPTSSAYGEDGKPTKAAIGFARAHGVDIRALKTKKTPKGEVIVAEERKKGKTTSSILSEYVPELLTTLYFPRTMAWEASRFRFARPIRWIVALLGKKVVKFSVADVKSGDKTHGHRFLSPKFKRIENPENYEKTLNTMHVIADPEKRKKLILSMVKKAATAKKGVPIDDPELLEEVSGLVEEPAVVVGTFDEKYLALPKDVVVTAMREHQKYFSVLDKSGRLLPYFVAIANGKTTKANHIKKAHQAALMSRLEDASFHWQEDTKHKLEKMAKGLRRVVWQENLGSLYDKSERLVELAKHISLRIEDADSKTAERAAFLCKADLVSNMVRDGKEFAKLQGVMGREYALVSGEDKKVATAIYEHYLPRYPGDSLPRTLEGAIVSIADRLDSIVGSFINNKIPTGSEDPYGLRRLANGMISIIAKKKHHLSLTSLIATDISLYEEQKKGCITDRNALGCSLFGFFTSRMEAFLEEKGIRHDITDAVMAVGLDDLYDAAERAMAISKFKQSEEFKSLVMGQKRVANILKGVEIETKLDKSALAETEEKRLFTLTKEIEAKLQQSIREHAYQESLKILLLLKDPIDQFFDAVLVMAEDDKLRANRLALVKYVAERFNTLADFSKIVIE</sequence>
<evidence type="ECO:0000256" key="7">
    <source>
        <dbReference type="ARBA" id="ARBA00022917"/>
    </source>
</evidence>
<evidence type="ECO:0000259" key="11">
    <source>
        <dbReference type="Pfam" id="PF05746"/>
    </source>
</evidence>
<dbReference type="InterPro" id="IPR015944">
    <property type="entry name" value="Gly-tRNA-synth_bsu"/>
</dbReference>
<dbReference type="GO" id="GO:0004820">
    <property type="term" value="F:glycine-tRNA ligase activity"/>
    <property type="evidence" value="ECO:0007669"/>
    <property type="project" value="UniProtKB-UniRule"/>
</dbReference>
<dbReference type="InterPro" id="IPR008909">
    <property type="entry name" value="DALR_anticod-bd"/>
</dbReference>
<evidence type="ECO:0000256" key="3">
    <source>
        <dbReference type="ARBA" id="ARBA00022490"/>
    </source>
</evidence>
<dbReference type="NCBIfam" id="TIGR00211">
    <property type="entry name" value="glyS"/>
    <property type="match status" value="1"/>
</dbReference>
<dbReference type="SUPFAM" id="SSF109604">
    <property type="entry name" value="HD-domain/PDEase-like"/>
    <property type="match status" value="1"/>
</dbReference>
<dbReference type="PANTHER" id="PTHR30075:SF2">
    <property type="entry name" value="GLYCINE--TRNA LIGASE, CHLOROPLASTIC_MITOCHONDRIAL 2"/>
    <property type="match status" value="1"/>
</dbReference>
<protein>
    <recommendedName>
        <fullName evidence="10">Glycine--tRNA ligase beta subunit</fullName>
        <ecNumber evidence="10">6.1.1.14</ecNumber>
    </recommendedName>
    <alternativeName>
        <fullName evidence="10">Glycyl-tRNA synthetase beta subunit</fullName>
        <shortName evidence="10">GlyRS</shortName>
    </alternativeName>
</protein>
<evidence type="ECO:0000256" key="5">
    <source>
        <dbReference type="ARBA" id="ARBA00022741"/>
    </source>
</evidence>
<evidence type="ECO:0000256" key="8">
    <source>
        <dbReference type="ARBA" id="ARBA00023146"/>
    </source>
</evidence>
<comment type="catalytic activity">
    <reaction evidence="9 10">
        <text>tRNA(Gly) + glycine + ATP = glycyl-tRNA(Gly) + AMP + diphosphate</text>
        <dbReference type="Rhea" id="RHEA:16013"/>
        <dbReference type="Rhea" id="RHEA-COMP:9664"/>
        <dbReference type="Rhea" id="RHEA-COMP:9683"/>
        <dbReference type="ChEBI" id="CHEBI:30616"/>
        <dbReference type="ChEBI" id="CHEBI:33019"/>
        <dbReference type="ChEBI" id="CHEBI:57305"/>
        <dbReference type="ChEBI" id="CHEBI:78442"/>
        <dbReference type="ChEBI" id="CHEBI:78522"/>
        <dbReference type="ChEBI" id="CHEBI:456215"/>
        <dbReference type="EC" id="6.1.1.14"/>
    </reaction>
</comment>
<feature type="domain" description="DALR anticodon binding" evidence="11">
    <location>
        <begin position="590"/>
        <end position="684"/>
    </location>
</feature>
<comment type="similarity">
    <text evidence="2 10">Belongs to the class-II aminoacyl-tRNA synthetase family.</text>
</comment>
<evidence type="ECO:0000256" key="6">
    <source>
        <dbReference type="ARBA" id="ARBA00022840"/>
    </source>
</evidence>
<evidence type="ECO:0000256" key="10">
    <source>
        <dbReference type="HAMAP-Rule" id="MF_00255"/>
    </source>
</evidence>
<dbReference type="EC" id="6.1.1.14" evidence="10"/>
<reference evidence="12 13" key="1">
    <citation type="submission" date="2019-03" db="EMBL/GenBank/DDBJ databases">
        <title>Metabolic potential of uncultured bacteria and archaea associated with petroleum seepage in deep-sea sediments.</title>
        <authorList>
            <person name="Dong X."/>
            <person name="Hubert C."/>
        </authorList>
    </citation>
    <scope>NUCLEOTIDE SEQUENCE [LARGE SCALE GENOMIC DNA]</scope>
    <source>
        <strain evidence="12">E44_bin18</strain>
    </source>
</reference>
<gene>
    <name evidence="10" type="primary">glyS</name>
    <name evidence="12" type="ORF">E3J62_02695</name>
</gene>
<keyword evidence="5 10" id="KW-0547">Nucleotide-binding</keyword>
<dbReference type="Proteomes" id="UP000315525">
    <property type="component" value="Unassembled WGS sequence"/>
</dbReference>
<dbReference type="PRINTS" id="PR01045">
    <property type="entry name" value="TRNASYNTHGB"/>
</dbReference>
<comment type="subunit">
    <text evidence="10">Tetramer of two alpha and two beta subunits.</text>
</comment>
<keyword evidence="8 10" id="KW-0030">Aminoacyl-tRNA synthetase</keyword>
<dbReference type="AlphaFoldDB" id="A0A523UWN0"/>
<comment type="caution">
    <text evidence="12">The sequence shown here is derived from an EMBL/GenBank/DDBJ whole genome shotgun (WGS) entry which is preliminary data.</text>
</comment>
<dbReference type="Pfam" id="PF02092">
    <property type="entry name" value="tRNA_synt_2f"/>
    <property type="match status" value="1"/>
</dbReference>
<accession>A0A523UWN0</accession>
<evidence type="ECO:0000256" key="1">
    <source>
        <dbReference type="ARBA" id="ARBA00004496"/>
    </source>
</evidence>
<dbReference type="HAMAP" id="MF_00255">
    <property type="entry name" value="Gly_tRNA_synth_beta"/>
    <property type="match status" value="1"/>
</dbReference>
<evidence type="ECO:0000256" key="4">
    <source>
        <dbReference type="ARBA" id="ARBA00022598"/>
    </source>
</evidence>
<dbReference type="GO" id="GO:0005829">
    <property type="term" value="C:cytosol"/>
    <property type="evidence" value="ECO:0007669"/>
    <property type="project" value="TreeGrafter"/>
</dbReference>
<comment type="subcellular location">
    <subcellularLocation>
        <location evidence="1 10">Cytoplasm</location>
    </subcellularLocation>
</comment>
<evidence type="ECO:0000313" key="13">
    <source>
        <dbReference type="Proteomes" id="UP000315525"/>
    </source>
</evidence>
<dbReference type="Pfam" id="PF05746">
    <property type="entry name" value="DALR_1"/>
    <property type="match status" value="1"/>
</dbReference>
<dbReference type="EMBL" id="SOJN01000037">
    <property type="protein sequence ID" value="TET46958.1"/>
    <property type="molecule type" value="Genomic_DNA"/>
</dbReference>
<dbReference type="Gene3D" id="1.10.3210.10">
    <property type="entry name" value="Hypothetical protein af1432"/>
    <property type="match status" value="1"/>
</dbReference>
<dbReference type="InterPro" id="IPR006194">
    <property type="entry name" value="Gly-tRNA-synth_heterodimer"/>
</dbReference>
<proteinExistence type="inferred from homology"/>
<dbReference type="GO" id="GO:0006420">
    <property type="term" value="P:arginyl-tRNA aminoacylation"/>
    <property type="evidence" value="ECO:0007669"/>
    <property type="project" value="InterPro"/>
</dbReference>
<name>A0A523UWN0_UNCT6</name>
<organism evidence="12 13">
    <name type="scientific">candidate division TA06 bacterium</name>
    <dbReference type="NCBI Taxonomy" id="2250710"/>
    <lineage>
        <taxon>Bacteria</taxon>
        <taxon>Bacteria division TA06</taxon>
    </lineage>
</organism>
<dbReference type="GO" id="GO:0004814">
    <property type="term" value="F:arginine-tRNA ligase activity"/>
    <property type="evidence" value="ECO:0007669"/>
    <property type="project" value="InterPro"/>
</dbReference>
<dbReference type="GO" id="GO:0005524">
    <property type="term" value="F:ATP binding"/>
    <property type="evidence" value="ECO:0007669"/>
    <property type="project" value="UniProtKB-UniRule"/>
</dbReference>
<evidence type="ECO:0000256" key="9">
    <source>
        <dbReference type="ARBA" id="ARBA00047937"/>
    </source>
</evidence>
<keyword evidence="3 10" id="KW-0963">Cytoplasm</keyword>
<dbReference type="PANTHER" id="PTHR30075">
    <property type="entry name" value="GLYCYL-TRNA SYNTHETASE"/>
    <property type="match status" value="1"/>
</dbReference>
<dbReference type="GO" id="GO:0006426">
    <property type="term" value="P:glycyl-tRNA aminoacylation"/>
    <property type="evidence" value="ECO:0007669"/>
    <property type="project" value="UniProtKB-UniRule"/>
</dbReference>
<evidence type="ECO:0000313" key="12">
    <source>
        <dbReference type="EMBL" id="TET46958.1"/>
    </source>
</evidence>
<keyword evidence="7 10" id="KW-0648">Protein biosynthesis</keyword>